<dbReference type="KEGG" id="spib:G8759_08565"/>
<gene>
    <name evidence="1" type="ORF">G8759_08565</name>
</gene>
<evidence type="ECO:0008006" key="3">
    <source>
        <dbReference type="Google" id="ProtNLM"/>
    </source>
</evidence>
<accession>A0A6G9AKF1</accession>
<keyword evidence="2" id="KW-1185">Reference proteome</keyword>
<proteinExistence type="predicted"/>
<dbReference type="RefSeq" id="WP_167207004.1">
    <property type="nucleotide sequence ID" value="NZ_CP050063.1"/>
</dbReference>
<protein>
    <recommendedName>
        <fullName evidence="3">Transposase</fullName>
    </recommendedName>
</protein>
<reference evidence="1 2" key="1">
    <citation type="submission" date="2020-03" db="EMBL/GenBank/DDBJ databases">
        <authorList>
            <person name="Kim M.K."/>
        </authorList>
    </citation>
    <scope>NUCLEOTIDE SEQUENCE [LARGE SCALE GENOMIC DNA]</scope>
    <source>
        <strain evidence="1 2">BT328</strain>
    </source>
</reference>
<evidence type="ECO:0000313" key="2">
    <source>
        <dbReference type="Proteomes" id="UP000501802"/>
    </source>
</evidence>
<name>A0A6G9AKF1_9BACT</name>
<organism evidence="1 2">
    <name type="scientific">Spirosoma aureum</name>
    <dbReference type="NCBI Taxonomy" id="2692134"/>
    <lineage>
        <taxon>Bacteria</taxon>
        <taxon>Pseudomonadati</taxon>
        <taxon>Bacteroidota</taxon>
        <taxon>Cytophagia</taxon>
        <taxon>Cytophagales</taxon>
        <taxon>Cytophagaceae</taxon>
        <taxon>Spirosoma</taxon>
    </lineage>
</organism>
<dbReference type="AlphaFoldDB" id="A0A6G9AKF1"/>
<dbReference type="EMBL" id="CP050063">
    <property type="protein sequence ID" value="QIP12673.1"/>
    <property type="molecule type" value="Genomic_DNA"/>
</dbReference>
<evidence type="ECO:0000313" key="1">
    <source>
        <dbReference type="EMBL" id="QIP12673.1"/>
    </source>
</evidence>
<sequence length="89" mass="10243">MKTIYAVASLSRHFARIATHTGQQVRVPAHPIAKANESLLTAKRWVLEPIFALLGKYRRLAKDHGRPPHTSEGFNWVVHSRRTLKWIIH</sequence>
<dbReference type="Proteomes" id="UP000501802">
    <property type="component" value="Chromosome"/>
</dbReference>